<reference evidence="4" key="1">
    <citation type="journal article" date="2019" name="Int. J. Syst. Evol. Microbiol.">
        <title>The Global Catalogue of Microorganisms (GCM) 10K type strain sequencing project: providing services to taxonomists for standard genome sequencing and annotation.</title>
        <authorList>
            <consortium name="The Broad Institute Genomics Platform"/>
            <consortium name="The Broad Institute Genome Sequencing Center for Infectious Disease"/>
            <person name="Wu L."/>
            <person name="Ma J."/>
        </authorList>
    </citation>
    <scope>NUCLEOTIDE SEQUENCE [LARGE SCALE GENOMIC DNA]</scope>
    <source>
        <strain evidence="4">JCM 4376</strain>
    </source>
</reference>
<feature type="region of interest" description="Disordered" evidence="1">
    <location>
        <begin position="530"/>
        <end position="549"/>
    </location>
</feature>
<evidence type="ECO:0000313" key="4">
    <source>
        <dbReference type="Proteomes" id="UP000660675"/>
    </source>
</evidence>
<feature type="transmembrane region" description="Helical" evidence="2">
    <location>
        <begin position="500"/>
        <end position="522"/>
    </location>
</feature>
<gene>
    <name evidence="3" type="ORF">GCM10015535_18250</name>
</gene>
<keyword evidence="2" id="KW-1133">Transmembrane helix</keyword>
<evidence type="ECO:0000256" key="2">
    <source>
        <dbReference type="SAM" id="Phobius"/>
    </source>
</evidence>
<dbReference type="Proteomes" id="UP000660675">
    <property type="component" value="Unassembled WGS sequence"/>
</dbReference>
<evidence type="ECO:0000313" key="3">
    <source>
        <dbReference type="EMBL" id="GGV80350.1"/>
    </source>
</evidence>
<comment type="caution">
    <text evidence="3">The sequence shown here is derived from an EMBL/GenBank/DDBJ whole genome shotgun (WGS) entry which is preliminary data.</text>
</comment>
<feature type="region of interest" description="Disordered" evidence="1">
    <location>
        <begin position="284"/>
        <end position="322"/>
    </location>
</feature>
<keyword evidence="4" id="KW-1185">Reference proteome</keyword>
<name>A0ABQ2VVP4_9ACTN</name>
<accession>A0ABQ2VVP4</accession>
<keyword evidence="2" id="KW-0472">Membrane</keyword>
<feature type="compositionally biased region" description="Basic and acidic residues" evidence="1">
    <location>
        <begin position="27"/>
        <end position="47"/>
    </location>
</feature>
<organism evidence="3 4">
    <name type="scientific">Streptomyces gelaticus</name>
    <dbReference type="NCBI Taxonomy" id="285446"/>
    <lineage>
        <taxon>Bacteria</taxon>
        <taxon>Bacillati</taxon>
        <taxon>Actinomycetota</taxon>
        <taxon>Actinomycetes</taxon>
        <taxon>Kitasatosporales</taxon>
        <taxon>Streptomycetaceae</taxon>
        <taxon>Streptomyces</taxon>
    </lineage>
</organism>
<sequence length="549" mass="57660">MRAADIAEKPQIGVVLRVSALGDESAGPERRAPAAAEKEAEKADKRGNSITVEDSSGTGGAGWTGIAAAAGAGAVVLVIAGLVFVRGRRGRAVRTTRGKRVMRQRNRGRAALAAAAAMCAAAALPGQAFAAGEPAAYTFHPGAKEIDGAEASTDASALTPGSVYKSSIKPGEKLYYRLNLDAKTNAYVSAVAVPRGGGKVAYGDGITVSIRDSTDLQCSSEDARFESAEFARPITTYAYRIMDKGSSMCQEAGTYNVLIERESKETSAPDEWDLELRYESEPQLKAAGSMPTHAPEDWPSASPEPPTAAPQKRSGGSSYFDATGLETGEWQEKDGIKPGQTLFYRVPVDWGQQIFATAYLSNNNASDEFIGNALALSLDNPAHGHVDSAMPLSYSGKPTSVSLDPLPPVAYENRYDSNSSVNAMRFAGWYYLSVTLSPQIAKSYGDKAIPLTLKVKVEGKAKDSPYTGDAGDFSVTQDDKDMARKGQKSSQAARSDTMKAVGVAGIGAGSVLVLGLGVWTLLARRRAATTAPAGPSAEGQPYGGPPQAW</sequence>
<feature type="transmembrane region" description="Helical" evidence="2">
    <location>
        <begin position="106"/>
        <end position="124"/>
    </location>
</feature>
<feature type="region of interest" description="Disordered" evidence="1">
    <location>
        <begin position="22"/>
        <end position="58"/>
    </location>
</feature>
<protein>
    <submittedName>
        <fullName evidence="3">Uncharacterized protein</fullName>
    </submittedName>
</protein>
<proteinExistence type="predicted"/>
<feature type="transmembrane region" description="Helical" evidence="2">
    <location>
        <begin position="63"/>
        <end position="85"/>
    </location>
</feature>
<keyword evidence="2" id="KW-0812">Transmembrane</keyword>
<dbReference type="EMBL" id="BMTF01000005">
    <property type="protein sequence ID" value="GGV80350.1"/>
    <property type="molecule type" value="Genomic_DNA"/>
</dbReference>
<evidence type="ECO:0000256" key="1">
    <source>
        <dbReference type="SAM" id="MobiDB-lite"/>
    </source>
</evidence>
<feature type="region of interest" description="Disordered" evidence="1">
    <location>
        <begin position="466"/>
        <end position="494"/>
    </location>
</feature>